<sequence length="106" mass="11869">MINRTVSLLTLTSHPEKTTWLNLDPIEPSQNLLLFNPLWKSNDYARSQAQYRPPPEPAGSQKLSASNSRASKTSATIATRDARHQIPWLRVGITALWKELGSRSST</sequence>
<evidence type="ECO:0000313" key="2">
    <source>
        <dbReference type="EMBL" id="KKZ61517.1"/>
    </source>
</evidence>
<dbReference type="VEuPathDB" id="FungiDB:EMCG_00596"/>
<feature type="compositionally biased region" description="Polar residues" evidence="1">
    <location>
        <begin position="61"/>
        <end position="77"/>
    </location>
</feature>
<gene>
    <name evidence="2" type="ORF">EMCG_00596</name>
</gene>
<dbReference type="AlphaFoldDB" id="A0A0G2HTP0"/>
<name>A0A0G2HTP0_9EURO</name>
<proteinExistence type="predicted"/>
<comment type="caution">
    <text evidence="2">The sequence shown here is derived from an EMBL/GenBank/DDBJ whole genome shotgun (WGS) entry which is preliminary data.</text>
</comment>
<evidence type="ECO:0000313" key="3">
    <source>
        <dbReference type="Proteomes" id="UP000034164"/>
    </source>
</evidence>
<protein>
    <submittedName>
        <fullName evidence="2">Uncharacterized protein</fullName>
    </submittedName>
</protein>
<evidence type="ECO:0000256" key="1">
    <source>
        <dbReference type="SAM" id="MobiDB-lite"/>
    </source>
</evidence>
<reference evidence="3" key="1">
    <citation type="journal article" date="2015" name="PLoS Genet.">
        <title>The dynamic genome and transcriptome of the human fungal pathogen Blastomyces and close relative Emmonsia.</title>
        <authorList>
            <person name="Munoz J.F."/>
            <person name="Gauthier G.M."/>
            <person name="Desjardins C.A."/>
            <person name="Gallo J.E."/>
            <person name="Holder J."/>
            <person name="Sullivan T.D."/>
            <person name="Marty A.J."/>
            <person name="Carmen J.C."/>
            <person name="Chen Z."/>
            <person name="Ding L."/>
            <person name="Gujja S."/>
            <person name="Magrini V."/>
            <person name="Misas E."/>
            <person name="Mitreva M."/>
            <person name="Priest M."/>
            <person name="Saif S."/>
            <person name="Whiston E.A."/>
            <person name="Young S."/>
            <person name="Zeng Q."/>
            <person name="Goldman W.E."/>
            <person name="Mardis E.R."/>
            <person name="Taylor J.W."/>
            <person name="McEwen J.G."/>
            <person name="Clay O.K."/>
            <person name="Klein B.S."/>
            <person name="Cuomo C.A."/>
        </authorList>
    </citation>
    <scope>NUCLEOTIDE SEQUENCE [LARGE SCALE GENOMIC DNA]</scope>
    <source>
        <strain evidence="3">UAMH 3008</strain>
    </source>
</reference>
<organism evidence="2 3">
    <name type="scientific">[Emmonsia] crescens</name>
    <dbReference type="NCBI Taxonomy" id="73230"/>
    <lineage>
        <taxon>Eukaryota</taxon>
        <taxon>Fungi</taxon>
        <taxon>Dikarya</taxon>
        <taxon>Ascomycota</taxon>
        <taxon>Pezizomycotina</taxon>
        <taxon>Eurotiomycetes</taxon>
        <taxon>Eurotiomycetidae</taxon>
        <taxon>Onygenales</taxon>
        <taxon>Ajellomycetaceae</taxon>
        <taxon>Emergomyces</taxon>
    </lineage>
</organism>
<dbReference type="Proteomes" id="UP000034164">
    <property type="component" value="Unassembled WGS sequence"/>
</dbReference>
<feature type="region of interest" description="Disordered" evidence="1">
    <location>
        <begin position="45"/>
        <end position="77"/>
    </location>
</feature>
<accession>A0A0G2HTP0</accession>
<dbReference type="EMBL" id="LCZI01001280">
    <property type="protein sequence ID" value="KKZ61517.1"/>
    <property type="molecule type" value="Genomic_DNA"/>
</dbReference>